<evidence type="ECO:0000313" key="2">
    <source>
        <dbReference type="Proteomes" id="UP001487740"/>
    </source>
</evidence>
<accession>A0AAW0THW2</accession>
<dbReference type="Proteomes" id="UP001487740">
    <property type="component" value="Unassembled WGS sequence"/>
</dbReference>
<sequence>MFGCWYKYTIRNINTDRGHKKKKKTTIEIWNYRKQRITLGTLPDDTCRPHRAVVQHELCQDTCCCRGNFWHTSRLLRCLHGDGGAEAFQHKLVPCATIALACALLHSHCINRRIPVQERATE</sequence>
<evidence type="ECO:0000313" key="1">
    <source>
        <dbReference type="EMBL" id="KAK8386012.1"/>
    </source>
</evidence>
<proteinExistence type="predicted"/>
<organism evidence="1 2">
    <name type="scientific">Scylla paramamosain</name>
    <name type="common">Mud crab</name>
    <dbReference type="NCBI Taxonomy" id="85552"/>
    <lineage>
        <taxon>Eukaryota</taxon>
        <taxon>Metazoa</taxon>
        <taxon>Ecdysozoa</taxon>
        <taxon>Arthropoda</taxon>
        <taxon>Crustacea</taxon>
        <taxon>Multicrustacea</taxon>
        <taxon>Malacostraca</taxon>
        <taxon>Eumalacostraca</taxon>
        <taxon>Eucarida</taxon>
        <taxon>Decapoda</taxon>
        <taxon>Pleocyemata</taxon>
        <taxon>Brachyura</taxon>
        <taxon>Eubrachyura</taxon>
        <taxon>Portunoidea</taxon>
        <taxon>Portunidae</taxon>
        <taxon>Portuninae</taxon>
        <taxon>Scylla</taxon>
    </lineage>
</organism>
<protein>
    <submittedName>
        <fullName evidence="1">Uncharacterized protein</fullName>
    </submittedName>
</protein>
<keyword evidence="2" id="KW-1185">Reference proteome</keyword>
<name>A0AAW0THW2_SCYPA</name>
<gene>
    <name evidence="1" type="ORF">O3P69_010630</name>
</gene>
<dbReference type="AlphaFoldDB" id="A0AAW0THW2"/>
<dbReference type="EMBL" id="JARAKH010000031">
    <property type="protein sequence ID" value="KAK8386012.1"/>
    <property type="molecule type" value="Genomic_DNA"/>
</dbReference>
<comment type="caution">
    <text evidence="1">The sequence shown here is derived from an EMBL/GenBank/DDBJ whole genome shotgun (WGS) entry which is preliminary data.</text>
</comment>
<reference evidence="1 2" key="1">
    <citation type="submission" date="2023-03" db="EMBL/GenBank/DDBJ databases">
        <title>High-quality genome of Scylla paramamosain provides insights in environmental adaptation.</title>
        <authorList>
            <person name="Zhang L."/>
        </authorList>
    </citation>
    <scope>NUCLEOTIDE SEQUENCE [LARGE SCALE GENOMIC DNA]</scope>
    <source>
        <strain evidence="1">LZ_2023a</strain>
        <tissue evidence="1">Muscle</tissue>
    </source>
</reference>